<feature type="region of interest" description="Disordered" evidence="1">
    <location>
        <begin position="14"/>
        <end position="41"/>
    </location>
</feature>
<sequence>MGRVRTDRGALRTGISGLGAEGTRGLAQNGPSLVKKTCVPGDVSDPRATDVKRAGLSHGGLILLTPDGLVRGAHRPETLGLLGTLRCTECGRGAAAYLWSAQATHEWDPGAASDL</sequence>
<protein>
    <submittedName>
        <fullName evidence="2">Uncharacterized protein</fullName>
    </submittedName>
</protein>
<evidence type="ECO:0000313" key="2">
    <source>
        <dbReference type="EMBL" id="KAJ1103120.1"/>
    </source>
</evidence>
<name>A0AAV7MK14_PLEWA</name>
<proteinExistence type="predicted"/>
<dbReference type="Proteomes" id="UP001066276">
    <property type="component" value="Chromosome 9"/>
</dbReference>
<reference evidence="2" key="1">
    <citation type="journal article" date="2022" name="bioRxiv">
        <title>Sequencing and chromosome-scale assembly of the giantPleurodeles waltlgenome.</title>
        <authorList>
            <person name="Brown T."/>
            <person name="Elewa A."/>
            <person name="Iarovenko S."/>
            <person name="Subramanian E."/>
            <person name="Araus A.J."/>
            <person name="Petzold A."/>
            <person name="Susuki M."/>
            <person name="Suzuki K.-i.T."/>
            <person name="Hayashi T."/>
            <person name="Toyoda A."/>
            <person name="Oliveira C."/>
            <person name="Osipova E."/>
            <person name="Leigh N.D."/>
            <person name="Simon A."/>
            <person name="Yun M.H."/>
        </authorList>
    </citation>
    <scope>NUCLEOTIDE SEQUENCE</scope>
    <source>
        <strain evidence="2">20211129_DDA</strain>
        <tissue evidence="2">Liver</tissue>
    </source>
</reference>
<gene>
    <name evidence="2" type="ORF">NDU88_000548</name>
</gene>
<accession>A0AAV7MK14</accession>
<comment type="caution">
    <text evidence="2">The sequence shown here is derived from an EMBL/GenBank/DDBJ whole genome shotgun (WGS) entry which is preliminary data.</text>
</comment>
<evidence type="ECO:0000313" key="3">
    <source>
        <dbReference type="Proteomes" id="UP001066276"/>
    </source>
</evidence>
<organism evidence="2 3">
    <name type="scientific">Pleurodeles waltl</name>
    <name type="common">Iberian ribbed newt</name>
    <dbReference type="NCBI Taxonomy" id="8319"/>
    <lineage>
        <taxon>Eukaryota</taxon>
        <taxon>Metazoa</taxon>
        <taxon>Chordata</taxon>
        <taxon>Craniata</taxon>
        <taxon>Vertebrata</taxon>
        <taxon>Euteleostomi</taxon>
        <taxon>Amphibia</taxon>
        <taxon>Batrachia</taxon>
        <taxon>Caudata</taxon>
        <taxon>Salamandroidea</taxon>
        <taxon>Salamandridae</taxon>
        <taxon>Pleurodelinae</taxon>
        <taxon>Pleurodeles</taxon>
    </lineage>
</organism>
<keyword evidence="3" id="KW-1185">Reference proteome</keyword>
<dbReference type="EMBL" id="JANPWB010000013">
    <property type="protein sequence ID" value="KAJ1103120.1"/>
    <property type="molecule type" value="Genomic_DNA"/>
</dbReference>
<evidence type="ECO:0000256" key="1">
    <source>
        <dbReference type="SAM" id="MobiDB-lite"/>
    </source>
</evidence>
<dbReference type="AlphaFoldDB" id="A0AAV7MK14"/>